<accession>A0ABS7NTQ5</accession>
<name>A0ABS7NTQ5_9NOCA</name>
<organism evidence="1 2">
    <name type="scientific">Rhodococcoides kroppenstedtii</name>
    <dbReference type="NCBI Taxonomy" id="293050"/>
    <lineage>
        <taxon>Bacteria</taxon>
        <taxon>Bacillati</taxon>
        <taxon>Actinomycetota</taxon>
        <taxon>Actinomycetes</taxon>
        <taxon>Mycobacteriales</taxon>
        <taxon>Nocardiaceae</taxon>
        <taxon>Rhodococcoides</taxon>
    </lineage>
</organism>
<dbReference type="InterPro" id="IPR022074">
    <property type="entry name" value="DUF3626"/>
</dbReference>
<dbReference type="Pfam" id="PF12294">
    <property type="entry name" value="DUF3626"/>
    <property type="match status" value="2"/>
</dbReference>
<protein>
    <submittedName>
        <fullName evidence="1">DUF3626 domain-containing protein</fullName>
    </submittedName>
</protein>
<keyword evidence="2" id="KW-1185">Reference proteome</keyword>
<dbReference type="EMBL" id="JABUKG010000010">
    <property type="protein sequence ID" value="MBY6321401.1"/>
    <property type="molecule type" value="Genomic_DNA"/>
</dbReference>
<evidence type="ECO:0000313" key="1">
    <source>
        <dbReference type="EMBL" id="MBY6321401.1"/>
    </source>
</evidence>
<dbReference type="Proteomes" id="UP001520140">
    <property type="component" value="Unassembled WGS sequence"/>
</dbReference>
<dbReference type="RefSeq" id="WP_082833938.1">
    <property type="nucleotide sequence ID" value="NZ_JABUKE010000012.1"/>
</dbReference>
<comment type="caution">
    <text evidence="1">The sequence shown here is derived from an EMBL/GenBank/DDBJ whole genome shotgun (WGS) entry which is preliminary data.</text>
</comment>
<evidence type="ECO:0000313" key="2">
    <source>
        <dbReference type="Proteomes" id="UP001520140"/>
    </source>
</evidence>
<reference evidence="1 2" key="1">
    <citation type="submission" date="2020-06" db="EMBL/GenBank/DDBJ databases">
        <title>Taxonomy, biology and ecology of Rhodococcus bacteria occurring in California pistachio and other woody hosts as revealed by genome sequence analyses.</title>
        <authorList>
            <person name="Gai Y."/>
            <person name="Riely B."/>
        </authorList>
    </citation>
    <scope>NUCLEOTIDE SEQUENCE [LARGE SCALE GENOMIC DNA]</scope>
    <source>
        <strain evidence="1 2">BP-284</strain>
    </source>
</reference>
<proteinExistence type="predicted"/>
<gene>
    <name evidence="1" type="ORF">HQ605_11245</name>
</gene>
<sequence length="281" mass="30653">MGRTVQNYPSGQDARPPAGRVEAITVQFHPDWPHVDGRVIESIAAEGYYRSQFATGVSNGGLTAFAGGDRWKWESRLFAGRYDRDAATNRPVYGAWNRRADPYGAAIRFGSSYLRLHTAAIDRATFCFPDSVFEPVDVGGAELLPYLRALADQSGLDDLDDYVETHIHGAVRVSTDVAAIVLDPSFVGTAVHAAAHQLGCPIEFHAGFTASPDALDPEYRGAHIVELARRLGTELTPRIIGDAAHAGTYPAQTLKQLWHCLARFGRHNNAKHAPPSRNLQP</sequence>